<protein>
    <submittedName>
        <fullName evidence="1">Uncharacterized protein</fullName>
    </submittedName>
</protein>
<accession>A0A402D3X3</accession>
<dbReference type="KEGG" id="ccot:CCAX7_17550"/>
<keyword evidence="2" id="KW-1185">Reference proteome</keyword>
<dbReference type="AlphaFoldDB" id="A0A402D3X3"/>
<dbReference type="Proteomes" id="UP000287394">
    <property type="component" value="Chromosome"/>
</dbReference>
<evidence type="ECO:0000313" key="1">
    <source>
        <dbReference type="EMBL" id="BDI29704.1"/>
    </source>
</evidence>
<dbReference type="EMBL" id="AP025739">
    <property type="protein sequence ID" value="BDI29704.1"/>
    <property type="molecule type" value="Genomic_DNA"/>
</dbReference>
<reference evidence="1 2" key="1">
    <citation type="journal article" date="2019" name="Int. J. Syst. Evol. Microbiol.">
        <title>Capsulimonas corticalis gen. nov., sp. nov., an aerobic capsulated bacterium, of a novel bacterial order, Capsulimonadales ord. nov., of the class Armatimonadia of the phylum Armatimonadetes.</title>
        <authorList>
            <person name="Li J."/>
            <person name="Kudo C."/>
            <person name="Tonouchi A."/>
        </authorList>
    </citation>
    <scope>NUCLEOTIDE SEQUENCE [LARGE SCALE GENOMIC DNA]</scope>
    <source>
        <strain evidence="1 2">AX-7</strain>
    </source>
</reference>
<dbReference type="RefSeq" id="WP_125206271.1">
    <property type="nucleotide sequence ID" value="NZ_AP025739.1"/>
</dbReference>
<evidence type="ECO:0000313" key="2">
    <source>
        <dbReference type="Proteomes" id="UP000287394"/>
    </source>
</evidence>
<gene>
    <name evidence="1" type="ORF">CCAX7_17550</name>
</gene>
<sequence length="88" mass="10177">MYATPMPYEEFAGGGFSFMTQIRVFGSWTVWSTSRDFHYLLCLVNDDSREALLCEYEDSHECFADIKLLRRIPASSAESEVSRRPHAF</sequence>
<organism evidence="1 2">
    <name type="scientific">Capsulimonas corticalis</name>
    <dbReference type="NCBI Taxonomy" id="2219043"/>
    <lineage>
        <taxon>Bacteria</taxon>
        <taxon>Bacillati</taxon>
        <taxon>Armatimonadota</taxon>
        <taxon>Armatimonadia</taxon>
        <taxon>Capsulimonadales</taxon>
        <taxon>Capsulimonadaceae</taxon>
        <taxon>Capsulimonas</taxon>
    </lineage>
</organism>
<proteinExistence type="predicted"/>
<name>A0A402D3X3_9BACT</name>